<dbReference type="AlphaFoldDB" id="A0A2D0MXJ5"/>
<dbReference type="Proteomes" id="UP000223913">
    <property type="component" value="Unassembled WGS sequence"/>
</dbReference>
<evidence type="ECO:0000313" key="2">
    <source>
        <dbReference type="EMBL" id="PHN00856.1"/>
    </source>
</evidence>
<comment type="caution">
    <text evidence="2">The sequence shown here is derived from an EMBL/GenBank/DDBJ whole genome shotgun (WGS) entry which is preliminary data.</text>
</comment>
<organism evidence="2 3">
    <name type="scientific">Flavilitoribacter nigricans (strain ATCC 23147 / DSM 23189 / NBRC 102662 / NCIMB 1420 / SS-2)</name>
    <name type="common">Lewinella nigricans</name>
    <dbReference type="NCBI Taxonomy" id="1122177"/>
    <lineage>
        <taxon>Bacteria</taxon>
        <taxon>Pseudomonadati</taxon>
        <taxon>Bacteroidota</taxon>
        <taxon>Saprospiria</taxon>
        <taxon>Saprospirales</taxon>
        <taxon>Lewinellaceae</taxon>
        <taxon>Flavilitoribacter</taxon>
    </lineage>
</organism>
<evidence type="ECO:0000313" key="3">
    <source>
        <dbReference type="Proteomes" id="UP000223913"/>
    </source>
</evidence>
<dbReference type="EMBL" id="PDUD01000072">
    <property type="protein sequence ID" value="PHN00856.1"/>
    <property type="molecule type" value="Genomic_DNA"/>
</dbReference>
<dbReference type="RefSeq" id="WP_099155756.1">
    <property type="nucleotide sequence ID" value="NZ_PDUD01000072.1"/>
</dbReference>
<feature type="signal peptide" evidence="1">
    <location>
        <begin position="1"/>
        <end position="26"/>
    </location>
</feature>
<proteinExistence type="predicted"/>
<protein>
    <recommendedName>
        <fullName evidence="4">Lipoprotein</fullName>
    </recommendedName>
</protein>
<evidence type="ECO:0000256" key="1">
    <source>
        <dbReference type="SAM" id="SignalP"/>
    </source>
</evidence>
<name>A0A2D0MXJ5_FLAN2</name>
<gene>
    <name evidence="2" type="ORF">CRP01_40180</name>
</gene>
<reference evidence="2 3" key="1">
    <citation type="submission" date="2017-10" db="EMBL/GenBank/DDBJ databases">
        <title>The draft genome sequence of Lewinella nigricans NBRC 102662.</title>
        <authorList>
            <person name="Wang K."/>
        </authorList>
    </citation>
    <scope>NUCLEOTIDE SEQUENCE [LARGE SCALE GENOMIC DNA]</scope>
    <source>
        <strain evidence="2 3">NBRC 102662</strain>
    </source>
</reference>
<sequence length="227" mass="24565">MSPRYLSYLVLILCLGFSNCTTIFNANFNSQPVGPPATDPPGNPSGDAMTFSNGVTVVTPSLITTNALQVERVNQGTYVEFIPADHQLTPNYTVFFRGYVPTAGDRSHLTMTVKGNSGTVAFQLRMAGGKFTLISGDGTEEVGSYTTDQLYVFFLTMIVDAGSPEIRISVLQGGSSVVNVSGKPFVDAAFNRLTAFRMEYPQPLLEAFPGIIVVDDVLITKKREVDE</sequence>
<feature type="chain" id="PRO_5012406674" description="Lipoprotein" evidence="1">
    <location>
        <begin position="27"/>
        <end position="227"/>
    </location>
</feature>
<accession>A0A2D0MXJ5</accession>
<keyword evidence="3" id="KW-1185">Reference proteome</keyword>
<evidence type="ECO:0008006" key="4">
    <source>
        <dbReference type="Google" id="ProtNLM"/>
    </source>
</evidence>
<keyword evidence="1" id="KW-0732">Signal</keyword>